<feature type="domain" description="4'-phosphopantetheinyl transferase" evidence="3">
    <location>
        <begin position="142"/>
        <end position="241"/>
    </location>
</feature>
<dbReference type="GO" id="GO:0000287">
    <property type="term" value="F:magnesium ion binding"/>
    <property type="evidence" value="ECO:0007669"/>
    <property type="project" value="InterPro"/>
</dbReference>
<dbReference type="AlphaFoldDB" id="S7ZKQ0"/>
<dbReference type="eggNOG" id="KOG0945">
    <property type="taxonomic scope" value="Eukaryota"/>
</dbReference>
<reference evidence="5 6" key="1">
    <citation type="journal article" date="2013" name="PLoS ONE">
        <title>Genomic and secretomic analyses reveal unique features of the lignocellulolytic enzyme system of Penicillium decumbens.</title>
        <authorList>
            <person name="Liu G."/>
            <person name="Zhang L."/>
            <person name="Wei X."/>
            <person name="Zou G."/>
            <person name="Qin Y."/>
            <person name="Ma L."/>
            <person name="Li J."/>
            <person name="Zheng H."/>
            <person name="Wang S."/>
            <person name="Wang C."/>
            <person name="Xun L."/>
            <person name="Zhao G.-P."/>
            <person name="Zhou Z."/>
            <person name="Qu Y."/>
        </authorList>
    </citation>
    <scope>NUCLEOTIDE SEQUENCE [LARGE SCALE GENOMIC DNA]</scope>
    <source>
        <strain evidence="6">114-2 / CGMCC 5302</strain>
    </source>
</reference>
<dbReference type="GO" id="GO:0019878">
    <property type="term" value="P:lysine biosynthetic process via aminoadipic acid"/>
    <property type="evidence" value="ECO:0007669"/>
    <property type="project" value="TreeGrafter"/>
</dbReference>
<dbReference type="STRING" id="933388.S7ZKQ0"/>
<evidence type="ECO:0000256" key="2">
    <source>
        <dbReference type="ARBA" id="ARBA00022679"/>
    </source>
</evidence>
<dbReference type="InterPro" id="IPR055066">
    <property type="entry name" value="AASDHPPT_N"/>
</dbReference>
<name>S7ZKQ0_PENO1</name>
<dbReference type="InterPro" id="IPR037143">
    <property type="entry name" value="4-PPantetheinyl_Trfase_dom_sf"/>
</dbReference>
<dbReference type="Pfam" id="PF01648">
    <property type="entry name" value="ACPS"/>
    <property type="match status" value="1"/>
</dbReference>
<evidence type="ECO:0000259" key="3">
    <source>
        <dbReference type="Pfam" id="PF01648"/>
    </source>
</evidence>
<dbReference type="EC" id="2.7.8.7" evidence="1"/>
<dbReference type="Pfam" id="PF22624">
    <property type="entry name" value="AASDHPPT_N"/>
    <property type="match status" value="1"/>
</dbReference>
<feature type="domain" description="4'-phosphopantetheinyl transferase N-terminal" evidence="4">
    <location>
        <begin position="35"/>
        <end position="118"/>
    </location>
</feature>
<dbReference type="SUPFAM" id="SSF56214">
    <property type="entry name" value="4'-phosphopantetheinyl transferase"/>
    <property type="match status" value="2"/>
</dbReference>
<organism evidence="5 6">
    <name type="scientific">Penicillium oxalicum (strain 114-2 / CGMCC 5302)</name>
    <name type="common">Penicillium decumbens</name>
    <dbReference type="NCBI Taxonomy" id="933388"/>
    <lineage>
        <taxon>Eukaryota</taxon>
        <taxon>Fungi</taxon>
        <taxon>Dikarya</taxon>
        <taxon>Ascomycota</taxon>
        <taxon>Pezizomycotina</taxon>
        <taxon>Eurotiomycetes</taxon>
        <taxon>Eurotiomycetidae</taxon>
        <taxon>Eurotiales</taxon>
        <taxon>Aspergillaceae</taxon>
        <taxon>Penicillium</taxon>
    </lineage>
</organism>
<proteinExistence type="predicted"/>
<evidence type="ECO:0000313" key="5">
    <source>
        <dbReference type="EMBL" id="EPS29256.1"/>
    </source>
</evidence>
<dbReference type="PANTHER" id="PTHR12215:SF10">
    <property type="entry name" value="L-AMINOADIPATE-SEMIALDEHYDE DEHYDROGENASE-PHOSPHOPANTETHEINYL TRANSFERASE"/>
    <property type="match status" value="1"/>
</dbReference>
<accession>S7ZKQ0</accession>
<keyword evidence="2" id="KW-0808">Transferase</keyword>
<dbReference type="Proteomes" id="UP000019376">
    <property type="component" value="Unassembled WGS sequence"/>
</dbReference>
<protein>
    <recommendedName>
        <fullName evidence="1">holo-[acyl-carrier-protein] synthase</fullName>
        <ecNumber evidence="1">2.7.8.7</ecNumber>
    </recommendedName>
</protein>
<dbReference type="InterPro" id="IPR050559">
    <property type="entry name" value="P-Pant_transferase_sf"/>
</dbReference>
<dbReference type="OrthoDB" id="26719at2759"/>
<evidence type="ECO:0000259" key="4">
    <source>
        <dbReference type="Pfam" id="PF22624"/>
    </source>
</evidence>
<dbReference type="InterPro" id="IPR008278">
    <property type="entry name" value="4-PPantetheinyl_Trfase_dom"/>
</dbReference>
<evidence type="ECO:0000256" key="1">
    <source>
        <dbReference type="ARBA" id="ARBA00013172"/>
    </source>
</evidence>
<sequence length="392" mass="44076">MTGAKTEQPWHGLPTLVRWFISTRQWEARGLDLPLIDALRPAEQEAIRRYHFASDRRMSLASHLLKYLYIHRSCGVPWKQIVLSRTPKPEGRPYYASKTEIRVDFNVSHQASFTILAGVIVPSKEQLARQSAAQGVVASPPRIGIDITCVSERRKPMETMREYLNFISAFDSVFSPQEMAIMQNPLSTLRRARDLGLAEAFPLDDEATLINFGFRLFYSHWALKEAYLKMTGDALLADWLQELEFTNVIPPPMADRFAAQRPAGSDSGVDNCQNSSQQWGVPYTDIRIFKHGTEIHGVRLQLEAFEADYILAIAGQGCPVGPLSQLQLDDSLSHQKPATTTHATRIPINTRLALGQSDPWNPECGILDPWLPVQEVDIDLDVRACAEGRCSH</sequence>
<evidence type="ECO:0000313" key="6">
    <source>
        <dbReference type="Proteomes" id="UP000019376"/>
    </source>
</evidence>
<keyword evidence="6" id="KW-1185">Reference proteome</keyword>
<dbReference type="PhylomeDB" id="S7ZKQ0"/>
<dbReference type="GO" id="GO:0008897">
    <property type="term" value="F:holo-[acyl-carrier-protein] synthase activity"/>
    <property type="evidence" value="ECO:0007669"/>
    <property type="project" value="UniProtKB-EC"/>
</dbReference>
<dbReference type="GO" id="GO:0005829">
    <property type="term" value="C:cytosol"/>
    <property type="evidence" value="ECO:0007669"/>
    <property type="project" value="TreeGrafter"/>
</dbReference>
<dbReference type="PANTHER" id="PTHR12215">
    <property type="entry name" value="PHOSPHOPANTETHEINE TRANSFERASE"/>
    <property type="match status" value="1"/>
</dbReference>
<gene>
    <name evidence="5" type="ORF">PDE_04205</name>
</gene>
<dbReference type="Gene3D" id="3.90.470.20">
    <property type="entry name" value="4'-phosphopantetheinyl transferase domain"/>
    <property type="match status" value="2"/>
</dbReference>
<dbReference type="HOGENOM" id="CLU_031126_1_1_1"/>
<dbReference type="EMBL" id="KB644411">
    <property type="protein sequence ID" value="EPS29256.1"/>
    <property type="molecule type" value="Genomic_DNA"/>
</dbReference>